<feature type="region of interest" description="Disordered" evidence="1">
    <location>
        <begin position="172"/>
        <end position="225"/>
    </location>
</feature>
<dbReference type="Proteomes" id="UP001652583">
    <property type="component" value="Chromosome X"/>
</dbReference>
<gene>
    <name evidence="3" type="primary">LOC113597689</name>
</gene>
<dbReference type="GeneID" id="113597689"/>
<organism evidence="2 3">
    <name type="scientific">Acinonyx jubatus</name>
    <name type="common">Cheetah</name>
    <dbReference type="NCBI Taxonomy" id="32536"/>
    <lineage>
        <taxon>Eukaryota</taxon>
        <taxon>Metazoa</taxon>
        <taxon>Chordata</taxon>
        <taxon>Craniata</taxon>
        <taxon>Vertebrata</taxon>
        <taxon>Euteleostomi</taxon>
        <taxon>Mammalia</taxon>
        <taxon>Eutheria</taxon>
        <taxon>Laurasiatheria</taxon>
        <taxon>Carnivora</taxon>
        <taxon>Feliformia</taxon>
        <taxon>Felidae</taxon>
        <taxon>Felinae</taxon>
        <taxon>Acinonyx</taxon>
    </lineage>
</organism>
<proteinExistence type="predicted"/>
<feature type="compositionally biased region" description="Gly residues" evidence="1">
    <location>
        <begin position="202"/>
        <end position="218"/>
    </location>
</feature>
<evidence type="ECO:0000256" key="1">
    <source>
        <dbReference type="SAM" id="MobiDB-lite"/>
    </source>
</evidence>
<reference evidence="3" key="2">
    <citation type="submission" date="2025-08" db="UniProtKB">
        <authorList>
            <consortium name="RefSeq"/>
        </authorList>
    </citation>
    <scope>IDENTIFICATION</scope>
    <source>
        <tissue evidence="3">Blood</tissue>
    </source>
</reference>
<accession>A0ABM3NFF5</accession>
<evidence type="ECO:0000313" key="3">
    <source>
        <dbReference type="RefSeq" id="XP_053058134.1"/>
    </source>
</evidence>
<dbReference type="RefSeq" id="XP_053058134.1">
    <property type="nucleotide sequence ID" value="XM_053202159.1"/>
</dbReference>
<protein>
    <submittedName>
        <fullName evidence="3">Uncharacterized protein LOC113597689</fullName>
    </submittedName>
</protein>
<evidence type="ECO:0000313" key="2">
    <source>
        <dbReference type="Proteomes" id="UP001652583"/>
    </source>
</evidence>
<name>A0ABM3NFF5_ACIJB</name>
<sequence>MSLNKRPTARWERRRGEKRAGVAAQCRLSAWSPQRRLLLLLPDSARVSVLPGLQFMPCTAEGRDGEERSRRRRRTPATNLLARLERGSEAPSTTSCLAEMTRGLLPPKISLRSPRVRGARATSSPPARCRAVPPPGPTAGALGVCACALQHEARARGLSVRQVRAASSFVFPPREPPRDRGALGARAQRCPRESQPWVSQSGAGGSEGILSGRGGCGTGRPPVER</sequence>
<keyword evidence="2" id="KW-1185">Reference proteome</keyword>
<reference evidence="2" key="1">
    <citation type="submission" date="2025-05" db="UniProtKB">
        <authorList>
            <consortium name="RefSeq"/>
        </authorList>
    </citation>
    <scope>NUCLEOTIDE SEQUENCE [LARGE SCALE GENOMIC DNA]</scope>
</reference>
<feature type="region of interest" description="Disordered" evidence="1">
    <location>
        <begin position="114"/>
        <end position="133"/>
    </location>
</feature>